<evidence type="ECO:0000313" key="3">
    <source>
        <dbReference type="Proteomes" id="UP000028705"/>
    </source>
</evidence>
<evidence type="ECO:0000256" key="1">
    <source>
        <dbReference type="SAM" id="Phobius"/>
    </source>
</evidence>
<accession>A0A086A6X1</accession>
<dbReference type="Proteomes" id="UP000028705">
    <property type="component" value="Unassembled WGS sequence"/>
</dbReference>
<reference evidence="2 3" key="1">
    <citation type="submission" date="2014-07" db="EMBL/GenBank/DDBJ databases">
        <title>Genome of Chryseobacterium soli DSM 19298.</title>
        <authorList>
            <person name="Stropko S.J."/>
            <person name="Pipes S.E."/>
            <person name="Newman J."/>
        </authorList>
    </citation>
    <scope>NUCLEOTIDE SEQUENCE [LARGE SCALE GENOMIC DNA]</scope>
    <source>
        <strain evidence="2 3">DSM 19298</strain>
    </source>
</reference>
<keyword evidence="1" id="KW-1133">Transmembrane helix</keyword>
<feature type="transmembrane region" description="Helical" evidence="1">
    <location>
        <begin position="16"/>
        <end position="39"/>
    </location>
</feature>
<evidence type="ECO:0008006" key="4">
    <source>
        <dbReference type="Google" id="ProtNLM"/>
    </source>
</evidence>
<dbReference type="OrthoDB" id="1412480at2"/>
<keyword evidence="3" id="KW-1185">Reference proteome</keyword>
<gene>
    <name evidence="2" type="ORF">IW15_12875</name>
</gene>
<dbReference type="EMBL" id="JPRH01000004">
    <property type="protein sequence ID" value="KFF12435.1"/>
    <property type="molecule type" value="Genomic_DNA"/>
</dbReference>
<dbReference type="RefSeq" id="WP_051881993.1">
    <property type="nucleotide sequence ID" value="NZ_JPRH01000004.1"/>
</dbReference>
<dbReference type="eggNOG" id="ENOG502Z80K">
    <property type="taxonomic scope" value="Bacteria"/>
</dbReference>
<proteinExistence type="predicted"/>
<evidence type="ECO:0000313" key="2">
    <source>
        <dbReference type="EMBL" id="KFF12435.1"/>
    </source>
</evidence>
<keyword evidence="1" id="KW-0472">Membrane</keyword>
<dbReference type="AlphaFoldDB" id="A0A086A6X1"/>
<protein>
    <recommendedName>
        <fullName evidence="4">DUF748 domain-containing protein</fullName>
    </recommendedName>
</protein>
<dbReference type="STRING" id="445961.IW15_12875"/>
<name>A0A086A6X1_9FLAO</name>
<sequence>MEKKLNNSRTGKRKRVVLIIIGILFLVALIFPFGLNLYLKNKLPQLVNEKTPYQISLKDFNLNLFKGDISANSIRIATKPTKDSAVTQINGTAKSLHIEDFGIWNAIFNTSYHIKNIQLIDPDIKVMLGTPKEKKDSPKKKVNFGVENILITNGNVSVKGKDKKDLITGKNVNINLTEIKLSQNASKLPIQFKDFKINAQDVLITVNDFYQIYATSINAKNKQLNISDFHLKPIESPSLYNAKNVFDLKVSQLAANNFSINQDSLIIEDAKFVKPQLIVTSTNKKEVQENPKEVNLKIGIKNLDFGQGSVLIQQRDKAKIASVDNFHLNLKDIVFDKKTVKEKIPFAFSTHNIEFENIYFKSDPLQTVTIKKITSNDSNILINDVEYKAIGKSTAKDLLNIKTEKIEILNNTSKFVGPQLQLQLDKINVYRPGIEIISAIHKAKAPKKSNSATPDILAHLGAFHIIDGNFVQKKEGREQLKAENFNVQLNSVITNKDILKESIPLHVKNQLITAKKIDVDAGKYYRLKVDYIKNTGPLTAITNFAFLPKYSRAQFNRMIAVEEDLYTIRAKSIMITDKSSTLGSKTSIDLDHVIFDGIDCNIYHDLAPPDDIGVRYMFSKKLRDVKFPLYIKQVDIKNSKLSYEEVAEKANIPGKITFGDFNAAIKNVNSAKMKGKPTLITVDSNFNFFGDAPTDVHWQFDVANKNDDYAINGTIKNLSVDNANLFVRPYLNVSLDGQIHYLKFDYKGNSNKIGGNFYFNYTDMRVNFLNKNTGKEKKVLSAIANIFVKNDSKGEPNHVEVDVKRDPNKSFFNTLWQGIMEGLKKYLI</sequence>
<comment type="caution">
    <text evidence="2">The sequence shown here is derived from an EMBL/GenBank/DDBJ whole genome shotgun (WGS) entry which is preliminary data.</text>
</comment>
<keyword evidence="1" id="KW-0812">Transmembrane</keyword>
<organism evidence="2 3">
    <name type="scientific">Chryseobacterium soli</name>
    <dbReference type="NCBI Taxonomy" id="445961"/>
    <lineage>
        <taxon>Bacteria</taxon>
        <taxon>Pseudomonadati</taxon>
        <taxon>Bacteroidota</taxon>
        <taxon>Flavobacteriia</taxon>
        <taxon>Flavobacteriales</taxon>
        <taxon>Weeksellaceae</taxon>
        <taxon>Chryseobacterium group</taxon>
        <taxon>Chryseobacterium</taxon>
    </lineage>
</organism>